<dbReference type="PANTHER" id="PTHR37036:SF2">
    <property type="entry name" value="DUF1861 FAMILY PROTEIN"/>
    <property type="match status" value="1"/>
</dbReference>
<dbReference type="Pfam" id="PF08950">
    <property type="entry name" value="DUF1861"/>
    <property type="match status" value="1"/>
</dbReference>
<organism evidence="1 2">
    <name type="scientific">Serratia fonticola</name>
    <dbReference type="NCBI Taxonomy" id="47917"/>
    <lineage>
        <taxon>Bacteria</taxon>
        <taxon>Pseudomonadati</taxon>
        <taxon>Pseudomonadota</taxon>
        <taxon>Gammaproteobacteria</taxon>
        <taxon>Enterobacterales</taxon>
        <taxon>Yersiniaceae</taxon>
        <taxon>Serratia</taxon>
    </lineage>
</organism>
<reference evidence="1" key="1">
    <citation type="submission" date="2023-08" db="EMBL/GenBank/DDBJ databases">
        <title>The Comparative Genomic Analysis of Yersiniaceae from Polar Regions.</title>
        <authorList>
            <person name="Goncharov A."/>
            <person name="Aslanov B."/>
            <person name="Kolodzhieva V."/>
            <person name="Azarov D."/>
            <person name="Mochov A."/>
            <person name="Lebedeva E."/>
        </authorList>
    </citation>
    <scope>NUCLEOTIDE SEQUENCE</scope>
    <source>
        <strain evidence="1">Vf</strain>
    </source>
</reference>
<dbReference type="Gene3D" id="2.115.10.20">
    <property type="entry name" value="Glycosyl hydrolase domain, family 43"/>
    <property type="match status" value="1"/>
</dbReference>
<dbReference type="AlphaFoldDB" id="A0AAJ1Y9K1"/>
<accession>A0AAJ1Y9K1</accession>
<protein>
    <submittedName>
        <fullName evidence="1">DUF1861 family protein</fullName>
    </submittedName>
</protein>
<dbReference type="PANTHER" id="PTHR37036">
    <property type="match status" value="1"/>
</dbReference>
<dbReference type="InterPro" id="IPR023296">
    <property type="entry name" value="Glyco_hydro_beta-prop_sf"/>
</dbReference>
<sequence>MKTNSPASVAQLIADYHQRTSGITFTTDRLEFTGVGDKDVYNITAPFTSAGLQVIAGRVEARDSEHSTIVFFQEQQGKWAPVENAPTFPLQDPFFCFIAGELIFGGVEINPHPEHPGQLIWHTVFYRGRDILSLNRFACGPSGMKDIRLCQIQPGRIGVFTRPQGNIGGRGTIGYVEISCLEELTPDTIANAQLLDRQFNSDEWGGVNETHLLSDGTIGLLAHIACFDQQQRRHYYPGVFIFNPDTKNYSPIKIIAARGNLLPGDAKRPDLVDVIFPGGLIALADNRWRLYVGASDAQAHWIDIEDPFIGI</sequence>
<dbReference type="InterPro" id="IPR015045">
    <property type="entry name" value="MPT-1-like_LmxM"/>
</dbReference>
<name>A0AAJ1Y9K1_SERFO</name>
<evidence type="ECO:0000313" key="2">
    <source>
        <dbReference type="Proteomes" id="UP001224622"/>
    </source>
</evidence>
<dbReference type="SUPFAM" id="SSF75005">
    <property type="entry name" value="Arabinanase/levansucrase/invertase"/>
    <property type="match status" value="1"/>
</dbReference>
<comment type="caution">
    <text evidence="1">The sequence shown here is derived from an EMBL/GenBank/DDBJ whole genome shotgun (WGS) entry which is preliminary data.</text>
</comment>
<evidence type="ECO:0000313" key="1">
    <source>
        <dbReference type="EMBL" id="MDQ9125744.1"/>
    </source>
</evidence>
<gene>
    <name evidence="1" type="ORF">RDT67_04765</name>
</gene>
<dbReference type="Proteomes" id="UP001224622">
    <property type="component" value="Unassembled WGS sequence"/>
</dbReference>
<dbReference type="RefSeq" id="WP_253083546.1">
    <property type="nucleotide sequence ID" value="NZ_CAMKJV010000002.1"/>
</dbReference>
<proteinExistence type="predicted"/>
<dbReference type="EMBL" id="JAVIGA010000003">
    <property type="protein sequence ID" value="MDQ9125744.1"/>
    <property type="molecule type" value="Genomic_DNA"/>
</dbReference>